<comment type="subcellular location">
    <subcellularLocation>
        <location evidence="1">Cell membrane</location>
        <topology evidence="1">Multi-pass membrane protein</topology>
    </subcellularLocation>
</comment>
<dbReference type="EMBL" id="VJZC01000323">
    <property type="protein sequence ID" value="MPY61667.1"/>
    <property type="molecule type" value="Genomic_DNA"/>
</dbReference>
<dbReference type="Pfam" id="PF03176">
    <property type="entry name" value="MMPL"/>
    <property type="match status" value="2"/>
</dbReference>
<feature type="domain" description="SSD" evidence="8">
    <location>
        <begin position="685"/>
        <end position="848"/>
    </location>
</feature>
<evidence type="ECO:0000259" key="8">
    <source>
        <dbReference type="PROSITE" id="PS50156"/>
    </source>
</evidence>
<dbReference type="InterPro" id="IPR004869">
    <property type="entry name" value="MMPL_dom"/>
</dbReference>
<feature type="domain" description="SSD" evidence="8">
    <location>
        <begin position="302"/>
        <end position="431"/>
    </location>
</feature>
<feature type="transmembrane region" description="Helical" evidence="7">
    <location>
        <begin position="276"/>
        <end position="296"/>
    </location>
</feature>
<accession>A0A5N8XQM1</accession>
<keyword evidence="5 7" id="KW-0472">Membrane</keyword>
<feature type="transmembrane region" description="Helical" evidence="7">
    <location>
        <begin position="489"/>
        <end position="507"/>
    </location>
</feature>
<dbReference type="OrthoDB" id="7051771at2"/>
<dbReference type="PROSITE" id="PS50156">
    <property type="entry name" value="SSD"/>
    <property type="match status" value="2"/>
</dbReference>
<feature type="transmembrane region" description="Helical" evidence="7">
    <location>
        <begin position="822"/>
        <end position="841"/>
    </location>
</feature>
<dbReference type="Proteomes" id="UP000400924">
    <property type="component" value="Unassembled WGS sequence"/>
</dbReference>
<keyword evidence="4 7" id="KW-1133">Transmembrane helix</keyword>
<dbReference type="InterPro" id="IPR050545">
    <property type="entry name" value="Mycobact_MmpL"/>
</dbReference>
<feature type="transmembrane region" description="Helical" evidence="7">
    <location>
        <begin position="404"/>
        <end position="432"/>
    </location>
</feature>
<feature type="compositionally biased region" description="Low complexity" evidence="6">
    <location>
        <begin position="869"/>
        <end position="883"/>
    </location>
</feature>
<sequence length="883" mass="95013">MSSTEVTSKPFSAKSSAAASSTAARVSAAYSSRRDLTVMLPPKNTDRLLVVHRLPVGERLEVPELSNLPPDFSNVGSRRMPSTRTAEPRRPGDLAHHASRLIRRFRRPLLGLWLAALAISGLGASSIADSLSGGGWYVPGADSTKAAQQLEHGFKGRGRTTVTLVIHDKRYESDDPRFEQRARDMARQVTAEPALKVTDSHGWTGLTPQNRSDYAGDDHHTVIDSLALDLDDGTARRELPKVQADLEDRFGPRGLDVSLVSPSSFWGEVNALSQEGLARAELITMPLIIVILLWLFRSVAAALASLAVGVSAIVFTLGVLAPVARHHELSVFVQNAATMLGLGVGVDYSLFMITRFKEQLARGQDVASAVAATLRTSGHTVVASGATVVLAMCTLFLIDLTVIFSLALGAVVVVAFCVLTTVLFLPVLLHLLGDRINAGRVRVPRSLGERFRRAAGKADDHRAADTTSVAGEENSRWFRLSLKVMARPVLFLTATSVVLVALAAPVAQLRTFSPDARILPEDSAARVGYDHMQDAFGVGTTSPIQVVVTSRAPLEESEQSEHLTRFSSRLEKLPHVDRVDSALPVLESASPQAPLKALAAPLLDRLPDDARDTVRHYVAEGNRALVLEVVPDTTASDDAARELLSRVQDEADQLPTSTLSSVIGGETAEGIEANRVIQDGLPQVVLVMLAAVYLVLLLTFRSLLLPLKAIAMNLLSIAATYGVLILVFQKGLGTGLLGFEQTDYLQNFVPVLLLALLFSLSTDYEVFLLDRVREEYLTTGDNTVSVARGLTRTAPLISGAAVLMVAVFGAFGFAGIVPIQQLGFGMAVAILLDATLVRLLLVPAAMRLMGRWNWWFPGRGDGAPVQQPAAARTAATKGRTWTR</sequence>
<feature type="transmembrane region" description="Helical" evidence="7">
    <location>
        <begin position="303"/>
        <end position="324"/>
    </location>
</feature>
<dbReference type="Gene3D" id="1.20.1640.10">
    <property type="entry name" value="Multidrug efflux transporter AcrB transmembrane domain"/>
    <property type="match status" value="2"/>
</dbReference>
<feature type="region of interest" description="Disordered" evidence="6">
    <location>
        <begin position="864"/>
        <end position="883"/>
    </location>
</feature>
<evidence type="ECO:0000256" key="2">
    <source>
        <dbReference type="ARBA" id="ARBA00022475"/>
    </source>
</evidence>
<reference evidence="9 10" key="1">
    <citation type="submission" date="2019-07" db="EMBL/GenBank/DDBJ databases">
        <title>New species of Amycolatopsis and Streptomyces.</title>
        <authorList>
            <person name="Duangmal K."/>
            <person name="Teo W.F.A."/>
            <person name="Lipun K."/>
        </authorList>
    </citation>
    <scope>NUCLEOTIDE SEQUENCE [LARGE SCALE GENOMIC DNA]</scope>
    <source>
        <strain evidence="9 10">NBRC 106415</strain>
    </source>
</reference>
<evidence type="ECO:0000313" key="10">
    <source>
        <dbReference type="Proteomes" id="UP000400924"/>
    </source>
</evidence>
<gene>
    <name evidence="9" type="ORF">FNH08_32335</name>
</gene>
<dbReference type="AlphaFoldDB" id="A0A5N8XQM1"/>
<evidence type="ECO:0000256" key="7">
    <source>
        <dbReference type="SAM" id="Phobius"/>
    </source>
</evidence>
<evidence type="ECO:0000256" key="4">
    <source>
        <dbReference type="ARBA" id="ARBA00022989"/>
    </source>
</evidence>
<feature type="transmembrane region" description="Helical" evidence="7">
    <location>
        <begin position="796"/>
        <end position="816"/>
    </location>
</feature>
<evidence type="ECO:0000256" key="1">
    <source>
        <dbReference type="ARBA" id="ARBA00004651"/>
    </source>
</evidence>
<dbReference type="InterPro" id="IPR000731">
    <property type="entry name" value="SSD"/>
</dbReference>
<feature type="transmembrane region" description="Helical" evidence="7">
    <location>
        <begin position="109"/>
        <end position="128"/>
    </location>
</feature>
<keyword evidence="10" id="KW-1185">Reference proteome</keyword>
<feature type="compositionally biased region" description="Polar residues" evidence="6">
    <location>
        <begin position="74"/>
        <end position="85"/>
    </location>
</feature>
<evidence type="ECO:0000256" key="5">
    <source>
        <dbReference type="ARBA" id="ARBA00023136"/>
    </source>
</evidence>
<evidence type="ECO:0000313" key="9">
    <source>
        <dbReference type="EMBL" id="MPY61667.1"/>
    </source>
</evidence>
<dbReference type="SUPFAM" id="SSF82866">
    <property type="entry name" value="Multidrug efflux transporter AcrB transmembrane domain"/>
    <property type="match status" value="2"/>
</dbReference>
<organism evidence="9 10">
    <name type="scientific">Streptomyces spongiae</name>
    <dbReference type="NCBI Taxonomy" id="565072"/>
    <lineage>
        <taxon>Bacteria</taxon>
        <taxon>Bacillati</taxon>
        <taxon>Actinomycetota</taxon>
        <taxon>Actinomycetes</taxon>
        <taxon>Kitasatosporales</taxon>
        <taxon>Streptomycetaceae</taxon>
        <taxon>Streptomyces</taxon>
    </lineage>
</organism>
<dbReference type="PANTHER" id="PTHR33406">
    <property type="entry name" value="MEMBRANE PROTEIN MJ1562-RELATED"/>
    <property type="match status" value="1"/>
</dbReference>
<keyword evidence="3 7" id="KW-0812">Transmembrane</keyword>
<feature type="transmembrane region" description="Helical" evidence="7">
    <location>
        <begin position="336"/>
        <end position="356"/>
    </location>
</feature>
<proteinExistence type="predicted"/>
<keyword evidence="2" id="KW-1003">Cell membrane</keyword>
<name>A0A5N8XQM1_9ACTN</name>
<feature type="transmembrane region" description="Helical" evidence="7">
    <location>
        <begin position="377"/>
        <end position="398"/>
    </location>
</feature>
<evidence type="ECO:0000256" key="3">
    <source>
        <dbReference type="ARBA" id="ARBA00022692"/>
    </source>
</evidence>
<feature type="transmembrane region" description="Helical" evidence="7">
    <location>
        <begin position="748"/>
        <end position="769"/>
    </location>
</feature>
<feature type="region of interest" description="Disordered" evidence="6">
    <location>
        <begin position="71"/>
        <end position="92"/>
    </location>
</feature>
<protein>
    <submittedName>
        <fullName evidence="9">MMPL family transporter</fullName>
    </submittedName>
</protein>
<feature type="transmembrane region" description="Helical" evidence="7">
    <location>
        <begin position="710"/>
        <end position="728"/>
    </location>
</feature>
<dbReference type="GO" id="GO:0005886">
    <property type="term" value="C:plasma membrane"/>
    <property type="evidence" value="ECO:0007669"/>
    <property type="project" value="UniProtKB-SubCell"/>
</dbReference>
<evidence type="ECO:0000256" key="6">
    <source>
        <dbReference type="SAM" id="MobiDB-lite"/>
    </source>
</evidence>
<dbReference type="PANTHER" id="PTHR33406:SF13">
    <property type="entry name" value="MEMBRANE PROTEIN YDFJ"/>
    <property type="match status" value="1"/>
</dbReference>
<feature type="transmembrane region" description="Helical" evidence="7">
    <location>
        <begin position="680"/>
        <end position="698"/>
    </location>
</feature>
<comment type="caution">
    <text evidence="9">The sequence shown here is derived from an EMBL/GenBank/DDBJ whole genome shotgun (WGS) entry which is preliminary data.</text>
</comment>